<evidence type="ECO:0000259" key="2">
    <source>
        <dbReference type="Pfam" id="PF00561"/>
    </source>
</evidence>
<dbReference type="KEGG" id="mng:MNEG_2711"/>
<dbReference type="PRINTS" id="PR00111">
    <property type="entry name" value="ABHYDROLASE"/>
</dbReference>
<keyword evidence="4" id="KW-1185">Reference proteome</keyword>
<dbReference type="Pfam" id="PF00561">
    <property type="entry name" value="Abhydrolase_1"/>
    <property type="match status" value="1"/>
</dbReference>
<evidence type="ECO:0000313" key="3">
    <source>
        <dbReference type="EMBL" id="KIZ05245.1"/>
    </source>
</evidence>
<keyword evidence="1" id="KW-0472">Membrane</keyword>
<sequence length="454" mass="46499">MLLAGAIHQRRQLAPGAKPIPGLHDAAASPGATADTVHVVTVDAPPTRAGCCGRSGAPRPPPCSGAAWRRCCCGFGSCVGWSSIFFLAVFGFFLALQAAWLAADQRAFLDQPPGRMLRVPVDGSEIQPQLHIQCVGPAPAPGQATFVFEAGGGAPGLAYAHIADALAAAGRRACWYDRLGYGWSGVAVRPTTLRRVPLALAALLDAAGEGGGGVILAGHSAGGDLSIQFAGLFPDRVSGLALMDAYSQAAIDLQSNFAFSGPGILGAIDAYRAATPFAWPRFGTGTAAVKQRIDPENGAALAALYGSNKEWEAQYVDFSATMSHPTITDDLVALSGRPAFWPDASAAAPRGPIAGWPSLGAKPLLLMPASETLAPGERGGGAALPCAAGELVANASCQAAVLASPGLWYAKLYLSYLSTLSSNATLAVMEGGHDFPWVDAQRTAAALIAKFAGV</sequence>
<dbReference type="EMBL" id="KK100535">
    <property type="protein sequence ID" value="KIZ05245.1"/>
    <property type="molecule type" value="Genomic_DNA"/>
</dbReference>
<keyword evidence="1" id="KW-1133">Transmembrane helix</keyword>
<dbReference type="RefSeq" id="XP_013904264.1">
    <property type="nucleotide sequence ID" value="XM_014048810.1"/>
</dbReference>
<proteinExistence type="predicted"/>
<dbReference type="AlphaFoldDB" id="A0A0D2MRM3"/>
<dbReference type="STRING" id="145388.A0A0D2MRM3"/>
<dbReference type="GeneID" id="25735589"/>
<name>A0A0D2MRM3_9CHLO</name>
<evidence type="ECO:0000256" key="1">
    <source>
        <dbReference type="SAM" id="Phobius"/>
    </source>
</evidence>
<evidence type="ECO:0000313" key="4">
    <source>
        <dbReference type="Proteomes" id="UP000054498"/>
    </source>
</evidence>
<reference evidence="3 4" key="1">
    <citation type="journal article" date="2013" name="BMC Genomics">
        <title>Reconstruction of the lipid metabolism for the microalga Monoraphidium neglectum from its genome sequence reveals characteristics suitable for biofuel production.</title>
        <authorList>
            <person name="Bogen C."/>
            <person name="Al-Dilaimi A."/>
            <person name="Albersmeier A."/>
            <person name="Wichmann J."/>
            <person name="Grundmann M."/>
            <person name="Rupp O."/>
            <person name="Lauersen K.J."/>
            <person name="Blifernez-Klassen O."/>
            <person name="Kalinowski J."/>
            <person name="Goesmann A."/>
            <person name="Mussgnug J.H."/>
            <person name="Kruse O."/>
        </authorList>
    </citation>
    <scope>NUCLEOTIDE SEQUENCE [LARGE SCALE GENOMIC DNA]</scope>
    <source>
        <strain evidence="3 4">SAG 48.87</strain>
    </source>
</reference>
<keyword evidence="1" id="KW-0812">Transmembrane</keyword>
<feature type="domain" description="AB hydrolase-1" evidence="2">
    <location>
        <begin position="146"/>
        <end position="270"/>
    </location>
</feature>
<dbReference type="InterPro" id="IPR029058">
    <property type="entry name" value="AB_hydrolase_fold"/>
</dbReference>
<dbReference type="Proteomes" id="UP000054498">
    <property type="component" value="Unassembled WGS sequence"/>
</dbReference>
<dbReference type="InterPro" id="IPR000073">
    <property type="entry name" value="AB_hydrolase_1"/>
</dbReference>
<feature type="transmembrane region" description="Helical" evidence="1">
    <location>
        <begin position="79"/>
        <end position="103"/>
    </location>
</feature>
<dbReference type="SUPFAM" id="SSF53474">
    <property type="entry name" value="alpha/beta-Hydrolases"/>
    <property type="match status" value="1"/>
</dbReference>
<dbReference type="OrthoDB" id="164921at2759"/>
<organism evidence="3 4">
    <name type="scientific">Monoraphidium neglectum</name>
    <dbReference type="NCBI Taxonomy" id="145388"/>
    <lineage>
        <taxon>Eukaryota</taxon>
        <taxon>Viridiplantae</taxon>
        <taxon>Chlorophyta</taxon>
        <taxon>core chlorophytes</taxon>
        <taxon>Chlorophyceae</taxon>
        <taxon>CS clade</taxon>
        <taxon>Sphaeropleales</taxon>
        <taxon>Selenastraceae</taxon>
        <taxon>Monoraphidium</taxon>
    </lineage>
</organism>
<dbReference type="Gene3D" id="3.40.50.1820">
    <property type="entry name" value="alpha/beta hydrolase"/>
    <property type="match status" value="1"/>
</dbReference>
<accession>A0A0D2MRM3</accession>
<gene>
    <name evidence="3" type="ORF">MNEG_2711</name>
</gene>
<protein>
    <recommendedName>
        <fullName evidence="2">AB hydrolase-1 domain-containing protein</fullName>
    </recommendedName>
</protein>